<proteinExistence type="predicted"/>
<feature type="region of interest" description="Disordered" evidence="1">
    <location>
        <begin position="315"/>
        <end position="342"/>
    </location>
</feature>
<evidence type="ECO:0000313" key="3">
    <source>
        <dbReference type="Proteomes" id="UP001610446"/>
    </source>
</evidence>
<dbReference type="EMBL" id="JBFXLU010000202">
    <property type="protein sequence ID" value="KAL2835506.1"/>
    <property type="molecule type" value="Genomic_DNA"/>
</dbReference>
<feature type="compositionally biased region" description="Polar residues" evidence="1">
    <location>
        <begin position="170"/>
        <end position="193"/>
    </location>
</feature>
<dbReference type="Proteomes" id="UP001610446">
    <property type="component" value="Unassembled WGS sequence"/>
</dbReference>
<feature type="region of interest" description="Disordered" evidence="1">
    <location>
        <begin position="1"/>
        <end position="50"/>
    </location>
</feature>
<evidence type="ECO:0000256" key="1">
    <source>
        <dbReference type="SAM" id="MobiDB-lite"/>
    </source>
</evidence>
<feature type="region of interest" description="Disordered" evidence="1">
    <location>
        <begin position="159"/>
        <end position="193"/>
    </location>
</feature>
<dbReference type="PANTHER" id="PTHR42032">
    <property type="entry name" value="YALI0E30679P"/>
    <property type="match status" value="1"/>
</dbReference>
<accession>A0ABR4J641</accession>
<feature type="compositionally biased region" description="Low complexity" evidence="1">
    <location>
        <begin position="503"/>
        <end position="515"/>
    </location>
</feature>
<comment type="caution">
    <text evidence="2">The sequence shown here is derived from an EMBL/GenBank/DDBJ whole genome shotgun (WGS) entry which is preliminary data.</text>
</comment>
<feature type="region of interest" description="Disordered" evidence="1">
    <location>
        <begin position="470"/>
        <end position="544"/>
    </location>
</feature>
<feature type="compositionally biased region" description="Polar residues" evidence="1">
    <location>
        <begin position="317"/>
        <end position="326"/>
    </location>
</feature>
<keyword evidence="3" id="KW-1185">Reference proteome</keyword>
<name>A0ABR4J641_9EURO</name>
<sequence>MSSPMNLRNRRLNRAATFAEGSAPAPAPASSPSPQTLRRNSTLSDSVSEARNTIRSSTDELFFPRVAANSDRDDEESHWQSAPLGLALLPAIAGIFFQNGSAFVTDVTLLALAAVFLNWSVRLPWEWYRSARSIRRQHSFHAVPVELDSVQYASRVQTGAQVDTPADTPSEPQGNGATPEQTKSSPPGQKSPDLSTAAIRELQLHELAALASCFLFPLIGTWILHHIRSNLSRPSEGLVSNYNLTIFLLAAEIRPFAHLLKMVQARTLHLQRIVDSSRDDADNDEGDKIDPAKISDLSKRLEELEAHIAETAAARLSNPTHASNPNFPHEPTSPLSKETQESYQSLITNATSTFQSDIDALTRAVRKYEKRTTLMAHETEKRLQFLESMAREAISLAAAAQQQSLSEQDKKGMGRMTLTESAEPLVILAVEWMSRVVFLPLTIVASLFSMPVLAARKFGRILLGVVLGDQGRQDQKNTDRSPNRERARGSMGRYTSTSTKGKAPQTQTAEQAQTPMRKPVSAQQKRVKRERERERERASIFEED</sequence>
<protein>
    <submittedName>
        <fullName evidence="2">Uncharacterized protein</fullName>
    </submittedName>
</protein>
<feature type="compositionally biased region" description="Polar residues" evidence="1">
    <location>
        <begin position="35"/>
        <end position="50"/>
    </location>
</feature>
<reference evidence="2 3" key="1">
    <citation type="submission" date="2024-07" db="EMBL/GenBank/DDBJ databases">
        <title>Section-level genome sequencing and comparative genomics of Aspergillus sections Usti and Cavernicolus.</title>
        <authorList>
            <consortium name="Lawrence Berkeley National Laboratory"/>
            <person name="Nybo J.L."/>
            <person name="Vesth T.C."/>
            <person name="Theobald S."/>
            <person name="Frisvad J.C."/>
            <person name="Larsen T.O."/>
            <person name="Kjaerboelling I."/>
            <person name="Rothschild-Mancinelli K."/>
            <person name="Lyhne E.K."/>
            <person name="Kogle M.E."/>
            <person name="Barry K."/>
            <person name="Clum A."/>
            <person name="Na H."/>
            <person name="Ledsgaard L."/>
            <person name="Lin J."/>
            <person name="Lipzen A."/>
            <person name="Kuo A."/>
            <person name="Riley R."/>
            <person name="Mondo S."/>
            <person name="Labutti K."/>
            <person name="Haridas S."/>
            <person name="Pangalinan J."/>
            <person name="Salamov A.A."/>
            <person name="Simmons B.A."/>
            <person name="Magnuson J.K."/>
            <person name="Chen J."/>
            <person name="Drula E."/>
            <person name="Henrissat B."/>
            <person name="Wiebenga A."/>
            <person name="Lubbers R.J."/>
            <person name="Gomes A.C."/>
            <person name="Makela M.R."/>
            <person name="Stajich J."/>
            <person name="Grigoriev I.V."/>
            <person name="Mortensen U.H."/>
            <person name="De Vries R.P."/>
            <person name="Baker S.E."/>
            <person name="Andersen M.R."/>
        </authorList>
    </citation>
    <scope>NUCLEOTIDE SEQUENCE [LARGE SCALE GENOMIC DNA]</scope>
    <source>
        <strain evidence="2 3">CBS 123904</strain>
    </source>
</reference>
<feature type="compositionally biased region" description="Basic and acidic residues" evidence="1">
    <location>
        <begin position="471"/>
        <end position="488"/>
    </location>
</feature>
<organism evidence="2 3">
    <name type="scientific">Aspergillus pseudoustus</name>
    <dbReference type="NCBI Taxonomy" id="1810923"/>
    <lineage>
        <taxon>Eukaryota</taxon>
        <taxon>Fungi</taxon>
        <taxon>Dikarya</taxon>
        <taxon>Ascomycota</taxon>
        <taxon>Pezizomycotina</taxon>
        <taxon>Eurotiomycetes</taxon>
        <taxon>Eurotiomycetidae</taxon>
        <taxon>Eurotiales</taxon>
        <taxon>Aspergillaceae</taxon>
        <taxon>Aspergillus</taxon>
        <taxon>Aspergillus subgen. Nidulantes</taxon>
    </lineage>
</organism>
<gene>
    <name evidence="2" type="ORF">BJY01DRAFT_75986</name>
</gene>
<feature type="compositionally biased region" description="Basic and acidic residues" evidence="1">
    <location>
        <begin position="529"/>
        <end position="544"/>
    </location>
</feature>
<evidence type="ECO:0000313" key="2">
    <source>
        <dbReference type="EMBL" id="KAL2835506.1"/>
    </source>
</evidence>
<feature type="compositionally biased region" description="Polar residues" evidence="1">
    <location>
        <begin position="333"/>
        <end position="342"/>
    </location>
</feature>
<dbReference type="PANTHER" id="PTHR42032:SF1">
    <property type="entry name" value="YALI0E30679P"/>
    <property type="match status" value="1"/>
</dbReference>